<dbReference type="SUPFAM" id="SSF51735">
    <property type="entry name" value="NAD(P)-binding Rossmann-fold domains"/>
    <property type="match status" value="1"/>
</dbReference>
<protein>
    <recommendedName>
        <fullName evidence="2">NAD-dependent epimerase/dehydratase domain-containing protein</fullName>
    </recommendedName>
</protein>
<dbReference type="InterPro" id="IPR001509">
    <property type="entry name" value="Epimerase_deHydtase"/>
</dbReference>
<dbReference type="AlphaFoldDB" id="A0A1G2CTE1"/>
<gene>
    <name evidence="3" type="ORF">A2648_01025</name>
</gene>
<dbReference type="Gene3D" id="3.40.50.720">
    <property type="entry name" value="NAD(P)-binding Rossmann-like Domain"/>
    <property type="match status" value="1"/>
</dbReference>
<dbReference type="PANTHER" id="PTHR43000">
    <property type="entry name" value="DTDP-D-GLUCOSE 4,6-DEHYDRATASE-RELATED"/>
    <property type="match status" value="1"/>
</dbReference>
<evidence type="ECO:0000313" key="4">
    <source>
        <dbReference type="Proteomes" id="UP000178841"/>
    </source>
</evidence>
<evidence type="ECO:0000256" key="1">
    <source>
        <dbReference type="ARBA" id="ARBA00007637"/>
    </source>
</evidence>
<dbReference type="EMBL" id="MHLH01000003">
    <property type="protein sequence ID" value="OGZ04664.1"/>
    <property type="molecule type" value="Genomic_DNA"/>
</dbReference>
<dbReference type="Pfam" id="PF01370">
    <property type="entry name" value="Epimerase"/>
    <property type="match status" value="1"/>
</dbReference>
<dbReference type="STRING" id="1798657.A2648_01025"/>
<reference evidence="3 4" key="1">
    <citation type="journal article" date="2016" name="Nat. Commun.">
        <title>Thousands of microbial genomes shed light on interconnected biogeochemical processes in an aquifer system.</title>
        <authorList>
            <person name="Anantharaman K."/>
            <person name="Brown C.T."/>
            <person name="Hug L.A."/>
            <person name="Sharon I."/>
            <person name="Castelle C.J."/>
            <person name="Probst A.J."/>
            <person name="Thomas B.C."/>
            <person name="Singh A."/>
            <person name="Wilkins M.J."/>
            <person name="Karaoz U."/>
            <person name="Brodie E.L."/>
            <person name="Williams K.H."/>
            <person name="Hubbard S.S."/>
            <person name="Banfield J.F."/>
        </authorList>
    </citation>
    <scope>NUCLEOTIDE SEQUENCE [LARGE SCALE GENOMIC DNA]</scope>
</reference>
<feature type="domain" description="NAD-dependent epimerase/dehydratase" evidence="2">
    <location>
        <begin position="4"/>
        <end position="254"/>
    </location>
</feature>
<organism evidence="3 4">
    <name type="scientific">Candidatus Lloydbacteria bacterium RIFCSPHIGHO2_01_FULL_41_20</name>
    <dbReference type="NCBI Taxonomy" id="1798657"/>
    <lineage>
        <taxon>Bacteria</taxon>
        <taxon>Candidatus Lloydiibacteriota</taxon>
    </lineage>
</organism>
<evidence type="ECO:0000259" key="2">
    <source>
        <dbReference type="Pfam" id="PF01370"/>
    </source>
</evidence>
<sequence length="330" mass="37526">MSKILITGGTGFIGYHLAKRLAGQGHEIVLADNFFRSRKDADLLALLEKPNVKLIEVDLTEKSSWEKLGTGYDYVYHFVGINGTKLFYEIPHEVLRIGVSTTMNAIEWFHTKNGKVGAKILYTSSNEAYASALEAFGKLPLPTPENVPLVISDTYNPRWSYGGQKLIGELFFIHSSKAYNFRMSIVRPHNFYGPRAGYEHVIPEIAGRIDKHVEPFPIFGADDTRSFCYIDDAVEAIQMVMESEKTDGKTYHIGTHVETVIQDLVEKMFSIMGWHPEKLDIKNSPEGSVKRRLPDVSKIKRDTGWEAKIELEEGLRKTIDWYRKNPKPEK</sequence>
<proteinExistence type="inferred from homology"/>
<dbReference type="Proteomes" id="UP000178841">
    <property type="component" value="Unassembled WGS sequence"/>
</dbReference>
<comment type="similarity">
    <text evidence="1">Belongs to the NAD(P)-dependent epimerase/dehydratase family.</text>
</comment>
<dbReference type="InterPro" id="IPR036291">
    <property type="entry name" value="NAD(P)-bd_dom_sf"/>
</dbReference>
<evidence type="ECO:0000313" key="3">
    <source>
        <dbReference type="EMBL" id="OGZ04664.1"/>
    </source>
</evidence>
<accession>A0A1G2CTE1</accession>
<comment type="caution">
    <text evidence="3">The sequence shown here is derived from an EMBL/GenBank/DDBJ whole genome shotgun (WGS) entry which is preliminary data.</text>
</comment>
<name>A0A1G2CTE1_9BACT</name>